<accession>A0AAE6TBQ0</accession>
<proteinExistence type="predicted"/>
<sequence length="127" mass="13187">MMDDVAPVISLVELDLAAERGGRTRLRGEFQILGGNGKGDGRVGVEMEKTGGGSHDLEVSEPFVPGVVGSSSFGDKDGSGEAVDLEVALGLSVGVHGNEGIDGVHGTDVESVVHGNEMMFVQWLRLP</sequence>
<dbReference type="Proteomes" id="UP000642553">
    <property type="component" value="Chromosome"/>
</dbReference>
<dbReference type="EMBL" id="CP029701">
    <property type="protein sequence ID" value="QHV63789.1"/>
    <property type="molecule type" value="Genomic_DNA"/>
</dbReference>
<feature type="region of interest" description="Disordered" evidence="1">
    <location>
        <begin position="41"/>
        <end position="61"/>
    </location>
</feature>
<gene>
    <name evidence="2" type="ORF">DMI76_10615</name>
</gene>
<name>A0AAE6TBQ0_9BACT</name>
<protein>
    <submittedName>
        <fullName evidence="2">Uncharacterized protein</fullName>
    </submittedName>
</protein>
<reference evidence="2" key="1">
    <citation type="submission" date="2018-05" db="EMBL/GenBank/DDBJ databases">
        <title>Complete genome sequnece of Akkermansia muciniphila EB-AMDK-40.</title>
        <authorList>
            <person name="Nam Y.-D."/>
            <person name="Chung W.-H."/>
            <person name="Park Y.S."/>
            <person name="Kang J."/>
        </authorList>
    </citation>
    <scope>NUCLEOTIDE SEQUENCE</scope>
    <source>
        <strain evidence="2">EB-AMDK-40</strain>
    </source>
</reference>
<evidence type="ECO:0000256" key="1">
    <source>
        <dbReference type="SAM" id="MobiDB-lite"/>
    </source>
</evidence>
<dbReference type="AlphaFoldDB" id="A0AAE6TBQ0"/>
<evidence type="ECO:0000313" key="3">
    <source>
        <dbReference type="Proteomes" id="UP000642553"/>
    </source>
</evidence>
<evidence type="ECO:0000313" key="2">
    <source>
        <dbReference type="EMBL" id="QHV63789.1"/>
    </source>
</evidence>
<organism evidence="2 3">
    <name type="scientific">Akkermansia massiliensis</name>
    <dbReference type="NCBI Taxonomy" id="2927224"/>
    <lineage>
        <taxon>Bacteria</taxon>
        <taxon>Pseudomonadati</taxon>
        <taxon>Verrucomicrobiota</taxon>
        <taxon>Verrucomicrobiia</taxon>
        <taxon>Verrucomicrobiales</taxon>
        <taxon>Akkermansiaceae</taxon>
        <taxon>Akkermansia</taxon>
    </lineage>
</organism>